<gene>
    <name evidence="9" type="ORF">CTI12_AA584980</name>
</gene>
<evidence type="ECO:0000313" key="10">
    <source>
        <dbReference type="Proteomes" id="UP000245207"/>
    </source>
</evidence>
<evidence type="ECO:0000256" key="1">
    <source>
        <dbReference type="ARBA" id="ARBA00005044"/>
    </source>
</evidence>
<evidence type="ECO:0000256" key="3">
    <source>
        <dbReference type="ARBA" id="ARBA00013036"/>
    </source>
</evidence>
<feature type="compositionally biased region" description="Polar residues" evidence="7">
    <location>
        <begin position="546"/>
        <end position="560"/>
    </location>
</feature>
<feature type="region of interest" description="Disordered" evidence="7">
    <location>
        <begin position="212"/>
        <end position="257"/>
    </location>
</feature>
<accession>A0A2U1KL12</accession>
<dbReference type="InterPro" id="IPR035904">
    <property type="entry name" value="Chorismate_synth_AroC_sf"/>
</dbReference>
<dbReference type="GO" id="GO:0008652">
    <property type="term" value="P:amino acid biosynthetic process"/>
    <property type="evidence" value="ECO:0007669"/>
    <property type="project" value="UniProtKB-KW"/>
</dbReference>
<protein>
    <recommendedName>
        <fullName evidence="3">chorismate synthase</fullName>
        <ecNumber evidence="3">4.2.3.5</ecNumber>
    </recommendedName>
</protein>
<feature type="compositionally biased region" description="Low complexity" evidence="7">
    <location>
        <begin position="570"/>
        <end position="579"/>
    </location>
</feature>
<evidence type="ECO:0000256" key="6">
    <source>
        <dbReference type="ARBA" id="ARBA00023239"/>
    </source>
</evidence>
<sequence length="654" mass="72449">MEFCQIYVVTSKLQLLESNICRCPDPEYARKMIVAIDAVRVRGDSVGGVVTCIGLGSPVFDKLEAELAKTALSIPATKGFEFGSGFADISSSLEDKQVTQLFAEWYQIYELSDEARVYKLGENEISKGKVNNSGEKDYIDAELSNINMNVNKGKVSEVSKRLNVNDKSYADVVGDNEVVGQRVAENQKMSGVAENGVGNGGVVVEDSTNVTAESAMHTSSSVSETTTKNDNLLPKSPGTNSPDVVVDNTRNESNNKQSSYAQKLLENTKEIGNKLFFVPTVVNGKGDEVVIFDDEMVKEGSEKWKLTVCGYFVGCKMPVYELKYHLRRMWGKHGLKDIVVDNDEICYFKFKEVIGMNAVLDQSPWLVNGKPLVVQKWDPDVVIVKETPCKIPVWVRLFNVPLEAWSIKGISSISSRLGRPIMMDKMTAEMCNEGSGRLGYARVLVEISADKEYANSVEINYVDSELNNKEEVEDNGKNKQMRGDAGNKDGFNEFRNRKNKGENNGGGYNGQGNKQINRKMNYPVRYAYQPKEKGPQVTSTEKRVNTEQLSSNGSNVNSDGESNKGKEKVVNPSVSESPPSLEKVWKVSSENLKELKKSANKYSILSEMNDQGELKEHNGKVASDEEDVYENRNKANTNVIANEILVCDSGQTSK</sequence>
<keyword evidence="4" id="KW-0028">Amino-acid biosynthesis</keyword>
<dbReference type="InterPro" id="IPR040256">
    <property type="entry name" value="At4g02000-like"/>
</dbReference>
<dbReference type="GO" id="GO:0004107">
    <property type="term" value="F:chorismate synthase activity"/>
    <property type="evidence" value="ECO:0007669"/>
    <property type="project" value="UniProtKB-EC"/>
</dbReference>
<evidence type="ECO:0000256" key="5">
    <source>
        <dbReference type="ARBA" id="ARBA00023141"/>
    </source>
</evidence>
<keyword evidence="6" id="KW-0456">Lyase</keyword>
<organism evidence="9 10">
    <name type="scientific">Artemisia annua</name>
    <name type="common">Sweet wormwood</name>
    <dbReference type="NCBI Taxonomy" id="35608"/>
    <lineage>
        <taxon>Eukaryota</taxon>
        <taxon>Viridiplantae</taxon>
        <taxon>Streptophyta</taxon>
        <taxon>Embryophyta</taxon>
        <taxon>Tracheophyta</taxon>
        <taxon>Spermatophyta</taxon>
        <taxon>Magnoliopsida</taxon>
        <taxon>eudicotyledons</taxon>
        <taxon>Gunneridae</taxon>
        <taxon>Pentapetalae</taxon>
        <taxon>asterids</taxon>
        <taxon>campanulids</taxon>
        <taxon>Asterales</taxon>
        <taxon>Asteraceae</taxon>
        <taxon>Asteroideae</taxon>
        <taxon>Anthemideae</taxon>
        <taxon>Artemisiinae</taxon>
        <taxon>Artemisia</taxon>
    </lineage>
</organism>
<dbReference type="InterPro" id="IPR025558">
    <property type="entry name" value="DUF4283"/>
</dbReference>
<proteinExistence type="inferred from homology"/>
<dbReference type="STRING" id="35608.A0A2U1KL12"/>
<keyword evidence="5" id="KW-0057">Aromatic amino acid biosynthesis</keyword>
<feature type="compositionally biased region" description="Polar residues" evidence="7">
    <location>
        <begin position="212"/>
        <end position="230"/>
    </location>
</feature>
<dbReference type="AlphaFoldDB" id="A0A2U1KL12"/>
<evidence type="ECO:0000256" key="4">
    <source>
        <dbReference type="ARBA" id="ARBA00022605"/>
    </source>
</evidence>
<evidence type="ECO:0000256" key="2">
    <source>
        <dbReference type="ARBA" id="ARBA00008014"/>
    </source>
</evidence>
<feature type="region of interest" description="Disordered" evidence="7">
    <location>
        <begin position="471"/>
        <end position="579"/>
    </location>
</feature>
<comment type="pathway">
    <text evidence="1">Metabolic intermediate biosynthesis; chorismate biosynthesis; chorismate from D-erythrose 4-phosphate and phosphoenolpyruvate: step 7/7.</text>
</comment>
<dbReference type="PANTHER" id="PTHR31286">
    <property type="entry name" value="GLYCINE-RICH CELL WALL STRUCTURAL PROTEIN 1.8-LIKE"/>
    <property type="match status" value="1"/>
</dbReference>
<reference evidence="9 10" key="1">
    <citation type="journal article" date="2018" name="Mol. Plant">
        <title>The genome of Artemisia annua provides insight into the evolution of Asteraceae family and artemisinin biosynthesis.</title>
        <authorList>
            <person name="Shen Q."/>
            <person name="Zhang L."/>
            <person name="Liao Z."/>
            <person name="Wang S."/>
            <person name="Yan T."/>
            <person name="Shi P."/>
            <person name="Liu M."/>
            <person name="Fu X."/>
            <person name="Pan Q."/>
            <person name="Wang Y."/>
            <person name="Lv Z."/>
            <person name="Lu X."/>
            <person name="Zhang F."/>
            <person name="Jiang W."/>
            <person name="Ma Y."/>
            <person name="Chen M."/>
            <person name="Hao X."/>
            <person name="Li L."/>
            <person name="Tang Y."/>
            <person name="Lv G."/>
            <person name="Zhou Y."/>
            <person name="Sun X."/>
            <person name="Brodelius P.E."/>
            <person name="Rose J.K.C."/>
            <person name="Tang K."/>
        </authorList>
    </citation>
    <scope>NUCLEOTIDE SEQUENCE [LARGE SCALE GENOMIC DNA]</scope>
    <source>
        <strain evidence="10">cv. Huhao1</strain>
        <tissue evidence="9">Leaf</tissue>
    </source>
</reference>
<dbReference type="OrthoDB" id="1939300at2759"/>
<dbReference type="InterPro" id="IPR000453">
    <property type="entry name" value="Chorismate_synth"/>
</dbReference>
<evidence type="ECO:0000259" key="8">
    <source>
        <dbReference type="Pfam" id="PF14111"/>
    </source>
</evidence>
<keyword evidence="10" id="KW-1185">Reference proteome</keyword>
<dbReference type="Pfam" id="PF14111">
    <property type="entry name" value="DUF4283"/>
    <property type="match status" value="1"/>
</dbReference>
<comment type="caution">
    <text evidence="9">The sequence shown here is derived from an EMBL/GenBank/DDBJ whole genome shotgun (WGS) entry which is preliminary data.</text>
</comment>
<dbReference type="PANTHER" id="PTHR31286:SF99">
    <property type="entry name" value="DUF4283 DOMAIN-CONTAINING PROTEIN"/>
    <property type="match status" value="1"/>
</dbReference>
<evidence type="ECO:0000256" key="7">
    <source>
        <dbReference type="SAM" id="MobiDB-lite"/>
    </source>
</evidence>
<dbReference type="Gene3D" id="3.60.150.10">
    <property type="entry name" value="Chorismate synthase AroC"/>
    <property type="match status" value="1"/>
</dbReference>
<dbReference type="GO" id="GO:0009073">
    <property type="term" value="P:aromatic amino acid family biosynthetic process"/>
    <property type="evidence" value="ECO:0007669"/>
    <property type="project" value="UniProtKB-KW"/>
</dbReference>
<feature type="domain" description="DUF4283" evidence="8">
    <location>
        <begin position="301"/>
        <end position="381"/>
    </location>
</feature>
<dbReference type="EC" id="4.2.3.5" evidence="3"/>
<evidence type="ECO:0000313" key="9">
    <source>
        <dbReference type="EMBL" id="PWA37391.1"/>
    </source>
</evidence>
<dbReference type="SUPFAM" id="SSF103263">
    <property type="entry name" value="Chorismate synthase, AroC"/>
    <property type="match status" value="1"/>
</dbReference>
<feature type="compositionally biased region" description="Basic and acidic residues" evidence="7">
    <location>
        <begin position="471"/>
        <end position="501"/>
    </location>
</feature>
<dbReference type="Proteomes" id="UP000245207">
    <property type="component" value="Unassembled WGS sequence"/>
</dbReference>
<dbReference type="EMBL" id="PKPP01016829">
    <property type="protein sequence ID" value="PWA37391.1"/>
    <property type="molecule type" value="Genomic_DNA"/>
</dbReference>
<dbReference type="Pfam" id="PF01264">
    <property type="entry name" value="Chorismate_synt"/>
    <property type="match status" value="1"/>
</dbReference>
<feature type="compositionally biased region" description="Basic and acidic residues" evidence="7">
    <location>
        <begin position="530"/>
        <end position="545"/>
    </location>
</feature>
<name>A0A2U1KL12_ARTAN</name>
<comment type="similarity">
    <text evidence="2">Belongs to the chorismate synthase family.</text>
</comment>